<dbReference type="PROSITE" id="PS50071">
    <property type="entry name" value="HOMEOBOX_2"/>
    <property type="match status" value="1"/>
</dbReference>
<evidence type="ECO:0000256" key="2">
    <source>
        <dbReference type="ARBA" id="ARBA00022723"/>
    </source>
</evidence>
<evidence type="ECO:0000259" key="13">
    <source>
        <dbReference type="PROSITE" id="PS50071"/>
    </source>
</evidence>
<dbReference type="AlphaFoldDB" id="A0A212CR16"/>
<dbReference type="SUPFAM" id="SSF46689">
    <property type="entry name" value="Homeodomain-like"/>
    <property type="match status" value="1"/>
</dbReference>
<proteinExistence type="predicted"/>
<dbReference type="GO" id="GO:0000981">
    <property type="term" value="F:DNA-binding transcription factor activity, RNA polymerase II-specific"/>
    <property type="evidence" value="ECO:0007669"/>
    <property type="project" value="TreeGrafter"/>
</dbReference>
<evidence type="ECO:0000256" key="6">
    <source>
        <dbReference type="ARBA" id="ARBA00023125"/>
    </source>
</evidence>
<dbReference type="PROSITE" id="PS00478">
    <property type="entry name" value="LIM_DOMAIN_1"/>
    <property type="match status" value="1"/>
</dbReference>
<dbReference type="InterPro" id="IPR050453">
    <property type="entry name" value="LIM_Homeobox_TF"/>
</dbReference>
<evidence type="ECO:0000256" key="4">
    <source>
        <dbReference type="ARBA" id="ARBA00022833"/>
    </source>
</evidence>
<dbReference type="InterPro" id="IPR001781">
    <property type="entry name" value="Znf_LIM"/>
</dbReference>
<dbReference type="Proteomes" id="UP000242450">
    <property type="component" value="Chromosome 14"/>
</dbReference>
<gene>
    <name evidence="14" type="ORF">Celaphus_00011170</name>
</gene>
<reference evidence="14 15" key="1">
    <citation type="journal article" date="2018" name="Mol. Genet. Genomics">
        <title>The red deer Cervus elaphus genome CerEla1.0: sequencing, annotating, genes, and chromosomes.</title>
        <authorList>
            <person name="Bana N.A."/>
            <person name="Nyiri A."/>
            <person name="Nagy J."/>
            <person name="Frank K."/>
            <person name="Nagy T."/>
            <person name="Steger V."/>
            <person name="Schiller M."/>
            <person name="Lakatos P."/>
            <person name="Sugar L."/>
            <person name="Horn P."/>
            <person name="Barta E."/>
            <person name="Orosz L."/>
        </authorList>
    </citation>
    <scope>NUCLEOTIDE SEQUENCE [LARGE SCALE GENOMIC DNA]</scope>
    <source>
        <strain evidence="14">Hungarian</strain>
    </source>
</reference>
<dbReference type="CDD" id="cd09376">
    <property type="entry name" value="LIM2_Lhx3_Lhx4"/>
    <property type="match status" value="1"/>
</dbReference>
<evidence type="ECO:0000256" key="1">
    <source>
        <dbReference type="ARBA" id="ARBA00004123"/>
    </source>
</evidence>
<evidence type="ECO:0000256" key="7">
    <source>
        <dbReference type="ARBA" id="ARBA00023155"/>
    </source>
</evidence>
<organism evidence="14 15">
    <name type="scientific">Cervus elaphus hippelaphus</name>
    <name type="common">European red deer</name>
    <dbReference type="NCBI Taxonomy" id="46360"/>
    <lineage>
        <taxon>Eukaryota</taxon>
        <taxon>Metazoa</taxon>
        <taxon>Chordata</taxon>
        <taxon>Craniata</taxon>
        <taxon>Vertebrata</taxon>
        <taxon>Euteleostomi</taxon>
        <taxon>Mammalia</taxon>
        <taxon>Eutheria</taxon>
        <taxon>Laurasiatheria</taxon>
        <taxon>Artiodactyla</taxon>
        <taxon>Ruminantia</taxon>
        <taxon>Pecora</taxon>
        <taxon>Cervidae</taxon>
        <taxon>Cervinae</taxon>
        <taxon>Cervus</taxon>
    </lineage>
</organism>
<dbReference type="GO" id="GO:0005634">
    <property type="term" value="C:nucleus"/>
    <property type="evidence" value="ECO:0007669"/>
    <property type="project" value="UniProtKB-SubCell"/>
</dbReference>
<feature type="domain" description="Homeobox" evidence="13">
    <location>
        <begin position="72"/>
        <end position="120"/>
    </location>
</feature>
<dbReference type="PANTHER" id="PTHR24208:SF116">
    <property type="entry name" value="LIM_HOMEOBOX PROTEIN LHX4"/>
    <property type="match status" value="1"/>
</dbReference>
<evidence type="ECO:0000259" key="12">
    <source>
        <dbReference type="PROSITE" id="PS50023"/>
    </source>
</evidence>
<evidence type="ECO:0000256" key="9">
    <source>
        <dbReference type="PROSITE-ProRule" id="PRU00108"/>
    </source>
</evidence>
<keyword evidence="2 10" id="KW-0479">Metal-binding</keyword>
<dbReference type="OrthoDB" id="10068367at2759"/>
<feature type="domain" description="LIM zinc-binding" evidence="12">
    <location>
        <begin position="4"/>
        <end position="67"/>
    </location>
</feature>
<dbReference type="InterPro" id="IPR001356">
    <property type="entry name" value="HD"/>
</dbReference>
<evidence type="ECO:0000256" key="3">
    <source>
        <dbReference type="ARBA" id="ARBA00022737"/>
    </source>
</evidence>
<dbReference type="InterPro" id="IPR049594">
    <property type="entry name" value="Lhx3/4-like_LIM2"/>
</dbReference>
<dbReference type="CDD" id="cd00086">
    <property type="entry name" value="homeodomain"/>
    <property type="match status" value="1"/>
</dbReference>
<keyword evidence="8 9" id="KW-0539">Nucleus</keyword>
<dbReference type="PROSITE" id="PS50023">
    <property type="entry name" value="LIM_DOMAIN_2"/>
    <property type="match status" value="1"/>
</dbReference>
<keyword evidence="4 10" id="KW-0862">Zinc</keyword>
<accession>A0A212CR16</accession>
<keyword evidence="7 9" id="KW-0371">Homeobox</keyword>
<evidence type="ECO:0000256" key="8">
    <source>
        <dbReference type="ARBA" id="ARBA00023242"/>
    </source>
</evidence>
<comment type="subcellular location">
    <subcellularLocation>
        <location evidence="1 9 11">Nucleus</location>
    </subcellularLocation>
</comment>
<feature type="DNA-binding region" description="Homeobox" evidence="9">
    <location>
        <begin position="74"/>
        <end position="121"/>
    </location>
</feature>
<dbReference type="SMART" id="SM00132">
    <property type="entry name" value="LIM"/>
    <property type="match status" value="1"/>
</dbReference>
<dbReference type="PANTHER" id="PTHR24208">
    <property type="entry name" value="LIM/HOMEOBOX PROTEIN LHX"/>
    <property type="match status" value="1"/>
</dbReference>
<evidence type="ECO:0000313" key="15">
    <source>
        <dbReference type="Proteomes" id="UP000242450"/>
    </source>
</evidence>
<dbReference type="GO" id="GO:0000977">
    <property type="term" value="F:RNA polymerase II transcription regulatory region sequence-specific DNA binding"/>
    <property type="evidence" value="ECO:0007669"/>
    <property type="project" value="TreeGrafter"/>
</dbReference>
<dbReference type="SUPFAM" id="SSF57716">
    <property type="entry name" value="Glucocorticoid receptor-like (DNA-binding domain)"/>
    <property type="match status" value="1"/>
</dbReference>
<keyword evidence="3" id="KW-0677">Repeat</keyword>
<evidence type="ECO:0000256" key="5">
    <source>
        <dbReference type="ARBA" id="ARBA00023038"/>
    </source>
</evidence>
<protein>
    <recommendedName>
        <fullName evidence="16">LHX4</fullName>
    </recommendedName>
</protein>
<dbReference type="Pfam" id="PF00412">
    <property type="entry name" value="LIM"/>
    <property type="match status" value="1"/>
</dbReference>
<evidence type="ECO:0008006" key="16">
    <source>
        <dbReference type="Google" id="ProtNLM"/>
    </source>
</evidence>
<dbReference type="Pfam" id="PF00046">
    <property type="entry name" value="Homeodomain"/>
    <property type="match status" value="1"/>
</dbReference>
<evidence type="ECO:0000313" key="14">
    <source>
        <dbReference type="EMBL" id="OWK08403.1"/>
    </source>
</evidence>
<name>A0A212CR16_CEREH</name>
<sequence>RFGTKCTACQQGIPPTQVVRKAQDFVYHLHCFACIICNRQLATGDEFYLMEDGRLVCKEDYETAKQNDDSEAGAKRPRTTITAKQLETLKNAYKNSPKPARHVREQLSSETGLDMRVVQVRPQPPDPWGSFADRGSQAGHHAVPGLAWGWRVSCGSPHPRRPQEDGSR</sequence>
<dbReference type="SMART" id="SM00389">
    <property type="entry name" value="HOX"/>
    <property type="match status" value="1"/>
</dbReference>
<keyword evidence="6 9" id="KW-0238">DNA-binding</keyword>
<comment type="caution">
    <text evidence="14">The sequence shown here is derived from an EMBL/GenBank/DDBJ whole genome shotgun (WGS) entry which is preliminary data.</text>
</comment>
<feature type="non-terminal residue" evidence="14">
    <location>
        <position position="1"/>
    </location>
</feature>
<evidence type="ECO:0000256" key="10">
    <source>
        <dbReference type="PROSITE-ProRule" id="PRU00125"/>
    </source>
</evidence>
<evidence type="ECO:0000256" key="11">
    <source>
        <dbReference type="RuleBase" id="RU000682"/>
    </source>
</evidence>
<dbReference type="FunFam" id="2.10.110.10:FF:000032">
    <property type="entry name" value="LIM/homeobox protein Lhx3"/>
    <property type="match status" value="1"/>
</dbReference>
<dbReference type="GO" id="GO:0030182">
    <property type="term" value="P:neuron differentiation"/>
    <property type="evidence" value="ECO:0007669"/>
    <property type="project" value="TreeGrafter"/>
</dbReference>
<dbReference type="GO" id="GO:0008270">
    <property type="term" value="F:zinc ion binding"/>
    <property type="evidence" value="ECO:0007669"/>
    <property type="project" value="InterPro"/>
</dbReference>
<keyword evidence="5 10" id="KW-0440">LIM domain</keyword>
<dbReference type="Gene3D" id="2.10.110.10">
    <property type="entry name" value="Cysteine Rich Protein"/>
    <property type="match status" value="1"/>
</dbReference>
<dbReference type="InterPro" id="IPR009057">
    <property type="entry name" value="Homeodomain-like_sf"/>
</dbReference>
<dbReference type="Gene3D" id="1.10.10.60">
    <property type="entry name" value="Homeodomain-like"/>
    <property type="match status" value="1"/>
</dbReference>
<keyword evidence="15" id="KW-1185">Reference proteome</keyword>
<dbReference type="EMBL" id="MKHE01000014">
    <property type="protein sequence ID" value="OWK08403.1"/>
    <property type="molecule type" value="Genomic_DNA"/>
</dbReference>